<dbReference type="InterPro" id="IPR019400">
    <property type="entry name" value="Peptidase_C65_otubain"/>
</dbReference>
<feature type="region of interest" description="Disordered" evidence="7">
    <location>
        <begin position="426"/>
        <end position="453"/>
    </location>
</feature>
<evidence type="ECO:0000313" key="9">
    <source>
        <dbReference type="EMBL" id="KAF2146228.1"/>
    </source>
</evidence>
<evidence type="ECO:0000256" key="4">
    <source>
        <dbReference type="ARBA" id="ARBA00022786"/>
    </source>
</evidence>
<keyword evidence="3" id="KW-0645">Protease</keyword>
<evidence type="ECO:0000256" key="5">
    <source>
        <dbReference type="ARBA" id="ARBA00022801"/>
    </source>
</evidence>
<keyword evidence="10" id="KW-1185">Reference proteome</keyword>
<evidence type="ECO:0000256" key="6">
    <source>
        <dbReference type="ARBA" id="ARBA00022807"/>
    </source>
</evidence>
<keyword evidence="5" id="KW-0378">Hydrolase</keyword>
<proteinExistence type="predicted"/>
<feature type="compositionally biased region" description="Pro residues" evidence="7">
    <location>
        <begin position="339"/>
        <end position="351"/>
    </location>
</feature>
<dbReference type="PROSITE" id="PS50802">
    <property type="entry name" value="OTU"/>
    <property type="match status" value="1"/>
</dbReference>
<evidence type="ECO:0000313" key="10">
    <source>
        <dbReference type="Proteomes" id="UP000799438"/>
    </source>
</evidence>
<dbReference type="OrthoDB" id="18915at2759"/>
<dbReference type="EC" id="3.4.19.12" evidence="2"/>
<dbReference type="Gene3D" id="1.20.1300.20">
    <property type="entry name" value="Peptidase C65 Otubain, subdomain 2"/>
    <property type="match status" value="1"/>
</dbReference>
<dbReference type="SUPFAM" id="SSF54001">
    <property type="entry name" value="Cysteine proteinases"/>
    <property type="match status" value="1"/>
</dbReference>
<evidence type="ECO:0000256" key="7">
    <source>
        <dbReference type="SAM" id="MobiDB-lite"/>
    </source>
</evidence>
<keyword evidence="4" id="KW-0833">Ubl conjugation pathway</keyword>
<dbReference type="EMBL" id="ML995476">
    <property type="protein sequence ID" value="KAF2146228.1"/>
    <property type="molecule type" value="Genomic_DNA"/>
</dbReference>
<dbReference type="GO" id="GO:0006508">
    <property type="term" value="P:proteolysis"/>
    <property type="evidence" value="ECO:0007669"/>
    <property type="project" value="UniProtKB-KW"/>
</dbReference>
<dbReference type="GeneID" id="54293946"/>
<organism evidence="9 10">
    <name type="scientific">Aplosporella prunicola CBS 121167</name>
    <dbReference type="NCBI Taxonomy" id="1176127"/>
    <lineage>
        <taxon>Eukaryota</taxon>
        <taxon>Fungi</taxon>
        <taxon>Dikarya</taxon>
        <taxon>Ascomycota</taxon>
        <taxon>Pezizomycotina</taxon>
        <taxon>Dothideomycetes</taxon>
        <taxon>Dothideomycetes incertae sedis</taxon>
        <taxon>Botryosphaeriales</taxon>
        <taxon>Aplosporellaceae</taxon>
        <taxon>Aplosporella</taxon>
    </lineage>
</organism>
<dbReference type="RefSeq" id="XP_033401937.1">
    <property type="nucleotide sequence ID" value="XM_033536450.1"/>
</dbReference>
<dbReference type="GO" id="GO:0004843">
    <property type="term" value="F:cysteine-type deubiquitinase activity"/>
    <property type="evidence" value="ECO:0007669"/>
    <property type="project" value="UniProtKB-EC"/>
</dbReference>
<dbReference type="PANTHER" id="PTHR12931">
    <property type="entry name" value="UBIQUITIN THIOLESTERASE PROTEIN OTUB"/>
    <property type="match status" value="1"/>
</dbReference>
<dbReference type="PANTHER" id="PTHR12931:SF15">
    <property type="entry name" value="UBIQUITIN THIOESTERASE OTUBAIN-LIKE"/>
    <property type="match status" value="1"/>
</dbReference>
<sequence length="453" mass="50011">MSYAMQSDDDLAQLQKLSNEYEPEATGPLVGPRQSTAAITTEYANGDPVYRAKTQNLPYKYSHYRTCRGDGHCGWRAIAFGYFEALLRLGDSNKFFEEQARLGSLANILNQVGFPQDVYEDFAEETFSLLRKLVNVPSGDEAQLLAAFNDEMVSQSIITHLKLLTSAWIQTHPADFAPFLLDQDIRSYCSTHIEAAVCEIEHVGVNALFNVLLKPAGLALEILYLDRSAGEEGNTFRYDVIGHDGLTILDPPTIRLLYRPGHYDILYKAEEIQQAMIPPASTHVAVNLAPHLSEDYVHMDRGFSDVLAYIPGMGASTFAPSLGQPGYMSDPFGFSSAPAPQPQPAPQPMYTPLPVSHASTDYVTHGLPMEASVALPLNSPSGQTERGGPFRPSAYELDFAAGPSHPLPFQTSIFKNSHYNTAHFLNPDFQPEEWTPDAEYASSNRSRHKSTSQ</sequence>
<evidence type="ECO:0000256" key="1">
    <source>
        <dbReference type="ARBA" id="ARBA00000707"/>
    </source>
</evidence>
<evidence type="ECO:0000256" key="3">
    <source>
        <dbReference type="ARBA" id="ARBA00022670"/>
    </source>
</evidence>
<dbReference type="InterPro" id="IPR038765">
    <property type="entry name" value="Papain-like_cys_pep_sf"/>
</dbReference>
<dbReference type="Pfam" id="PF10275">
    <property type="entry name" value="Peptidase_C65"/>
    <property type="match status" value="1"/>
</dbReference>
<dbReference type="InterPro" id="IPR042467">
    <property type="entry name" value="Peptidase_C65_otubain_sub2"/>
</dbReference>
<dbReference type="GO" id="GO:0005634">
    <property type="term" value="C:nucleus"/>
    <property type="evidence" value="ECO:0007669"/>
    <property type="project" value="TreeGrafter"/>
</dbReference>
<dbReference type="CDD" id="cd22749">
    <property type="entry name" value="Otubain_C65"/>
    <property type="match status" value="1"/>
</dbReference>
<dbReference type="Proteomes" id="UP000799438">
    <property type="component" value="Unassembled WGS sequence"/>
</dbReference>
<dbReference type="InterPro" id="IPR042468">
    <property type="entry name" value="Peptidase_C65_otubain_sub1"/>
</dbReference>
<evidence type="ECO:0000256" key="2">
    <source>
        <dbReference type="ARBA" id="ARBA00012759"/>
    </source>
</evidence>
<dbReference type="Gene3D" id="3.30.200.60">
    <property type="entry name" value="Peptidase C65 Otubain, subdomain 1"/>
    <property type="match status" value="1"/>
</dbReference>
<dbReference type="InterPro" id="IPR003323">
    <property type="entry name" value="OTU_dom"/>
</dbReference>
<dbReference type="GO" id="GO:0071108">
    <property type="term" value="P:protein K48-linked deubiquitination"/>
    <property type="evidence" value="ECO:0007669"/>
    <property type="project" value="TreeGrafter"/>
</dbReference>
<protein>
    <recommendedName>
        <fullName evidence="2">ubiquitinyl hydrolase 1</fullName>
        <ecNumber evidence="2">3.4.19.12</ecNumber>
    </recommendedName>
</protein>
<keyword evidence="6" id="KW-0788">Thiol protease</keyword>
<feature type="domain" description="OTU" evidence="8">
    <location>
        <begin position="62"/>
        <end position="269"/>
    </location>
</feature>
<comment type="catalytic activity">
    <reaction evidence="1">
        <text>Thiol-dependent hydrolysis of ester, thioester, amide, peptide and isopeptide bonds formed by the C-terminal Gly of ubiquitin (a 76-residue protein attached to proteins as an intracellular targeting signal).</text>
        <dbReference type="EC" id="3.4.19.12"/>
    </reaction>
</comment>
<evidence type="ECO:0000259" key="8">
    <source>
        <dbReference type="PROSITE" id="PS50802"/>
    </source>
</evidence>
<reference evidence="9" key="1">
    <citation type="journal article" date="2020" name="Stud. Mycol.">
        <title>101 Dothideomycetes genomes: a test case for predicting lifestyles and emergence of pathogens.</title>
        <authorList>
            <person name="Haridas S."/>
            <person name="Albert R."/>
            <person name="Binder M."/>
            <person name="Bloem J."/>
            <person name="Labutti K."/>
            <person name="Salamov A."/>
            <person name="Andreopoulos B."/>
            <person name="Baker S."/>
            <person name="Barry K."/>
            <person name="Bills G."/>
            <person name="Bluhm B."/>
            <person name="Cannon C."/>
            <person name="Castanera R."/>
            <person name="Culley D."/>
            <person name="Daum C."/>
            <person name="Ezra D."/>
            <person name="Gonzalez J."/>
            <person name="Henrissat B."/>
            <person name="Kuo A."/>
            <person name="Liang C."/>
            <person name="Lipzen A."/>
            <person name="Lutzoni F."/>
            <person name="Magnuson J."/>
            <person name="Mondo S."/>
            <person name="Nolan M."/>
            <person name="Ohm R."/>
            <person name="Pangilinan J."/>
            <person name="Park H.-J."/>
            <person name="Ramirez L."/>
            <person name="Alfaro M."/>
            <person name="Sun H."/>
            <person name="Tritt A."/>
            <person name="Yoshinaga Y."/>
            <person name="Zwiers L.-H."/>
            <person name="Turgeon B."/>
            <person name="Goodwin S."/>
            <person name="Spatafora J."/>
            <person name="Crous P."/>
            <person name="Grigoriev I."/>
        </authorList>
    </citation>
    <scope>NUCLEOTIDE SEQUENCE</scope>
    <source>
        <strain evidence="9">CBS 121167</strain>
    </source>
</reference>
<dbReference type="AlphaFoldDB" id="A0A6A6BR35"/>
<gene>
    <name evidence="9" type="ORF">K452DRAFT_220097</name>
</gene>
<feature type="region of interest" description="Disordered" evidence="7">
    <location>
        <begin position="330"/>
        <end position="353"/>
    </location>
</feature>
<dbReference type="GO" id="GO:0043130">
    <property type="term" value="F:ubiquitin binding"/>
    <property type="evidence" value="ECO:0007669"/>
    <property type="project" value="TreeGrafter"/>
</dbReference>
<accession>A0A6A6BR35</accession>
<name>A0A6A6BR35_9PEZI</name>